<accession>A0A0G1NXB8</accession>
<dbReference type="InterPro" id="IPR000056">
    <property type="entry name" value="Ribul_P_3_epim-like"/>
</dbReference>
<dbReference type="GO" id="GO:0005975">
    <property type="term" value="P:carbohydrate metabolic process"/>
    <property type="evidence" value="ECO:0007669"/>
    <property type="project" value="InterPro"/>
</dbReference>
<proteinExistence type="predicted"/>
<name>A0A0G1NXB8_9BACT</name>
<dbReference type="InterPro" id="IPR011060">
    <property type="entry name" value="RibuloseP-bd_barrel"/>
</dbReference>
<keyword evidence="2" id="KW-0413">Isomerase</keyword>
<comment type="caution">
    <text evidence="3">The sequence shown here is derived from an EMBL/GenBank/DDBJ whole genome shotgun (WGS) entry which is preliminary data.</text>
</comment>
<dbReference type="Gene3D" id="3.20.20.70">
    <property type="entry name" value="Aldolase class I"/>
    <property type="match status" value="1"/>
</dbReference>
<evidence type="ECO:0000313" key="3">
    <source>
        <dbReference type="EMBL" id="KKU25096.1"/>
    </source>
</evidence>
<evidence type="ECO:0000256" key="2">
    <source>
        <dbReference type="ARBA" id="ARBA00023235"/>
    </source>
</evidence>
<protein>
    <submittedName>
        <fullName evidence="3">Ribulose-phosphate 3-epimerase</fullName>
    </submittedName>
</protein>
<organism evidence="3 4">
    <name type="scientific">Candidatus Woesebacteria bacterium GW2011_GWF1_46_13</name>
    <dbReference type="NCBI Taxonomy" id="1618602"/>
    <lineage>
        <taxon>Bacteria</taxon>
        <taxon>Candidatus Woeseibacteriota</taxon>
    </lineage>
</organism>
<dbReference type="InterPro" id="IPR013785">
    <property type="entry name" value="Aldolase_TIM"/>
</dbReference>
<keyword evidence="1" id="KW-0479">Metal-binding</keyword>
<gene>
    <name evidence="3" type="ORF">UX34_C0003G0021</name>
</gene>
<dbReference type="SUPFAM" id="SSF51366">
    <property type="entry name" value="Ribulose-phoshate binding barrel"/>
    <property type="match status" value="1"/>
</dbReference>
<dbReference type="Proteomes" id="UP000034643">
    <property type="component" value="Unassembled WGS sequence"/>
</dbReference>
<sequence length="215" mass="23697">MVEIIPAILTNDIREIEEKLSRAEGIVKRIQIDIIDGVFAANRTIDPSFLENIETDLNLDFHLMTKDPTSWVERAVRGGAERIIGQIEEMADQVEFVGKVAEVGLSVGLAIDLETPVSALDPTIITNLDVVLVMAVKAGFGGQKFDERALNKIKQLDELRVRDDTPFRICVDGGITEENIKKVVKTGADEVAIGSRIFDGDLAENIRRFEEAAHG</sequence>
<dbReference type="GO" id="GO:0046872">
    <property type="term" value="F:metal ion binding"/>
    <property type="evidence" value="ECO:0007669"/>
    <property type="project" value="UniProtKB-KW"/>
</dbReference>
<dbReference type="AlphaFoldDB" id="A0A0G1NXB8"/>
<dbReference type="GO" id="GO:0016857">
    <property type="term" value="F:racemase and epimerase activity, acting on carbohydrates and derivatives"/>
    <property type="evidence" value="ECO:0007669"/>
    <property type="project" value="InterPro"/>
</dbReference>
<dbReference type="Pfam" id="PF00834">
    <property type="entry name" value="Ribul_P_3_epim"/>
    <property type="match status" value="1"/>
</dbReference>
<dbReference type="EMBL" id="LCLV01000003">
    <property type="protein sequence ID" value="KKU25096.1"/>
    <property type="molecule type" value="Genomic_DNA"/>
</dbReference>
<evidence type="ECO:0000313" key="4">
    <source>
        <dbReference type="Proteomes" id="UP000034643"/>
    </source>
</evidence>
<dbReference type="PANTHER" id="PTHR11749">
    <property type="entry name" value="RIBULOSE-5-PHOSPHATE-3-EPIMERASE"/>
    <property type="match status" value="1"/>
</dbReference>
<reference evidence="3 4" key="1">
    <citation type="journal article" date="2015" name="Nature">
        <title>rRNA introns, odd ribosomes, and small enigmatic genomes across a large radiation of phyla.</title>
        <authorList>
            <person name="Brown C.T."/>
            <person name="Hug L.A."/>
            <person name="Thomas B.C."/>
            <person name="Sharon I."/>
            <person name="Castelle C.J."/>
            <person name="Singh A."/>
            <person name="Wilkins M.J."/>
            <person name="Williams K.H."/>
            <person name="Banfield J.F."/>
        </authorList>
    </citation>
    <scope>NUCLEOTIDE SEQUENCE [LARGE SCALE GENOMIC DNA]</scope>
</reference>
<evidence type="ECO:0000256" key="1">
    <source>
        <dbReference type="ARBA" id="ARBA00022723"/>
    </source>
</evidence>